<dbReference type="RefSeq" id="WP_121011662.1">
    <property type="nucleotide sequence ID" value="NZ_RCCJ01000001.1"/>
</dbReference>
<feature type="binding site" evidence="9">
    <location>
        <begin position="219"/>
        <end position="221"/>
    </location>
    <ligand>
        <name>substrate</name>
    </ligand>
</feature>
<dbReference type="Pfam" id="PF17820">
    <property type="entry name" value="PDZ_6"/>
    <property type="match status" value="1"/>
</dbReference>
<evidence type="ECO:0000256" key="8">
    <source>
        <dbReference type="PIRSR" id="PIRSR611782-1"/>
    </source>
</evidence>
<evidence type="ECO:0000256" key="1">
    <source>
        <dbReference type="ARBA" id="ARBA00004418"/>
    </source>
</evidence>
<keyword evidence="2 12" id="KW-0645">Protease</keyword>
<feature type="active site" description="Charge relay system" evidence="8">
    <location>
        <position position="113"/>
    </location>
</feature>
<evidence type="ECO:0000313" key="12">
    <source>
        <dbReference type="EMBL" id="RLJ70999.1"/>
    </source>
</evidence>
<feature type="active site" description="Charge relay system" evidence="8">
    <location>
        <position position="221"/>
    </location>
</feature>
<dbReference type="CDD" id="cd10839">
    <property type="entry name" value="cpPDZ1_DegP-like"/>
    <property type="match status" value="1"/>
</dbReference>
<evidence type="ECO:0000259" key="11">
    <source>
        <dbReference type="PROSITE" id="PS50106"/>
    </source>
</evidence>
<organism evidence="12 13">
    <name type="scientific">Hydrogenivirga caldilitoris</name>
    <dbReference type="NCBI Taxonomy" id="246264"/>
    <lineage>
        <taxon>Bacteria</taxon>
        <taxon>Pseudomonadati</taxon>
        <taxon>Aquificota</taxon>
        <taxon>Aquificia</taxon>
        <taxon>Aquificales</taxon>
        <taxon>Aquificaceae</taxon>
        <taxon>Hydrogenivirga</taxon>
    </lineage>
</organism>
<keyword evidence="5" id="KW-0574">Periplasm</keyword>
<dbReference type="SMART" id="SM00228">
    <property type="entry name" value="PDZ"/>
    <property type="match status" value="2"/>
</dbReference>
<evidence type="ECO:0000256" key="7">
    <source>
        <dbReference type="ARBA" id="ARBA00022825"/>
    </source>
</evidence>
<dbReference type="InterPro" id="IPR001478">
    <property type="entry name" value="PDZ"/>
</dbReference>
<dbReference type="PANTHER" id="PTHR43343:SF3">
    <property type="entry name" value="PROTEASE DO-LIKE 8, CHLOROPLASTIC"/>
    <property type="match status" value="1"/>
</dbReference>
<feature type="chain" id="PRO_5019710846" evidence="10">
    <location>
        <begin position="21"/>
        <end position="468"/>
    </location>
</feature>
<dbReference type="SUPFAM" id="SSF50156">
    <property type="entry name" value="PDZ domain-like"/>
    <property type="match status" value="2"/>
</dbReference>
<feature type="binding site" evidence="9">
    <location>
        <position position="143"/>
    </location>
    <ligand>
        <name>substrate</name>
    </ligand>
</feature>
<dbReference type="InterPro" id="IPR009003">
    <property type="entry name" value="Peptidase_S1_PA"/>
</dbReference>
<dbReference type="PRINTS" id="PR00834">
    <property type="entry name" value="PROTEASES2C"/>
</dbReference>
<dbReference type="InterPro" id="IPR041489">
    <property type="entry name" value="PDZ_6"/>
</dbReference>
<dbReference type="InterPro" id="IPR051201">
    <property type="entry name" value="Chloro_Bact_Ser_Proteases"/>
</dbReference>
<keyword evidence="7" id="KW-0720">Serine protease</keyword>
<name>A0A497XSB8_9AQUI</name>
<dbReference type="EMBL" id="RCCJ01000001">
    <property type="protein sequence ID" value="RLJ70999.1"/>
    <property type="molecule type" value="Genomic_DNA"/>
</dbReference>
<evidence type="ECO:0000256" key="5">
    <source>
        <dbReference type="ARBA" id="ARBA00022764"/>
    </source>
</evidence>
<dbReference type="GO" id="GO:0004252">
    <property type="term" value="F:serine-type endopeptidase activity"/>
    <property type="evidence" value="ECO:0007669"/>
    <property type="project" value="InterPro"/>
</dbReference>
<dbReference type="SUPFAM" id="SSF50494">
    <property type="entry name" value="Trypsin-like serine proteases"/>
    <property type="match status" value="1"/>
</dbReference>
<evidence type="ECO:0000256" key="2">
    <source>
        <dbReference type="ARBA" id="ARBA00022670"/>
    </source>
</evidence>
<keyword evidence="3 10" id="KW-0732">Signal</keyword>
<dbReference type="Proteomes" id="UP000267841">
    <property type="component" value="Unassembled WGS sequence"/>
</dbReference>
<comment type="caution">
    <text evidence="12">The sequence shown here is derived from an EMBL/GenBank/DDBJ whole genome shotgun (WGS) entry which is preliminary data.</text>
</comment>
<evidence type="ECO:0000256" key="10">
    <source>
        <dbReference type="SAM" id="SignalP"/>
    </source>
</evidence>
<dbReference type="PROSITE" id="PS51257">
    <property type="entry name" value="PROKAR_LIPOPROTEIN"/>
    <property type="match status" value="1"/>
</dbReference>
<dbReference type="NCBIfam" id="TIGR02037">
    <property type="entry name" value="degP_htrA_DO"/>
    <property type="match status" value="1"/>
</dbReference>
<feature type="active site" description="Charge relay system" evidence="8">
    <location>
        <position position="143"/>
    </location>
</feature>
<feature type="binding site" evidence="9">
    <location>
        <begin position="237"/>
        <end position="241"/>
    </location>
    <ligand>
        <name>substrate</name>
    </ligand>
</feature>
<dbReference type="Pfam" id="PF13365">
    <property type="entry name" value="Trypsin_2"/>
    <property type="match status" value="1"/>
</dbReference>
<dbReference type="InterPro" id="IPR001940">
    <property type="entry name" value="Peptidase_S1C"/>
</dbReference>
<evidence type="ECO:0000256" key="3">
    <source>
        <dbReference type="ARBA" id="ARBA00022729"/>
    </source>
</evidence>
<dbReference type="Gene3D" id="2.40.10.120">
    <property type="match status" value="1"/>
</dbReference>
<evidence type="ECO:0000256" key="9">
    <source>
        <dbReference type="PIRSR" id="PIRSR611782-2"/>
    </source>
</evidence>
<dbReference type="OrthoDB" id="9758917at2"/>
<dbReference type="Pfam" id="PF13180">
    <property type="entry name" value="PDZ_2"/>
    <property type="match status" value="1"/>
</dbReference>
<reference evidence="12 13" key="1">
    <citation type="submission" date="2018-10" db="EMBL/GenBank/DDBJ databases">
        <title>Genomic Encyclopedia of Archaeal and Bacterial Type Strains, Phase II (KMG-II): from individual species to whole genera.</title>
        <authorList>
            <person name="Goeker M."/>
        </authorList>
    </citation>
    <scope>NUCLEOTIDE SEQUENCE [LARGE SCALE GENOMIC DNA]</scope>
    <source>
        <strain evidence="12 13">DSM 16510</strain>
    </source>
</reference>
<keyword evidence="13" id="KW-1185">Reference proteome</keyword>
<protein>
    <submittedName>
        <fullName evidence="12">Serine protease Do</fullName>
    </submittedName>
</protein>
<dbReference type="InterPro" id="IPR011782">
    <property type="entry name" value="Pept_S1C_Do"/>
</dbReference>
<keyword evidence="6" id="KW-0378">Hydrolase</keyword>
<dbReference type="GO" id="GO:0006508">
    <property type="term" value="P:proteolysis"/>
    <property type="evidence" value="ECO:0007669"/>
    <property type="project" value="UniProtKB-KW"/>
</dbReference>
<feature type="domain" description="PDZ" evidence="11">
    <location>
        <begin position="366"/>
        <end position="457"/>
    </location>
</feature>
<evidence type="ECO:0000256" key="6">
    <source>
        <dbReference type="ARBA" id="ARBA00022801"/>
    </source>
</evidence>
<feature type="signal peptide" evidence="10">
    <location>
        <begin position="1"/>
        <end position="20"/>
    </location>
</feature>
<evidence type="ECO:0000256" key="4">
    <source>
        <dbReference type="ARBA" id="ARBA00022737"/>
    </source>
</evidence>
<dbReference type="Gene3D" id="2.30.42.10">
    <property type="match status" value="2"/>
</dbReference>
<sequence length="468" mass="50465">MRVLTLISILTLSFFLGCKAEPQISTVSEPRHEMNSGGVLEAFQNELSKVIDKVSPSVVTIFARQEVEFNPFEQFDLPFNLPIEPFKRERRSLGSGVIVKYDKGKLYILTNNHVVENAKSITVRFDKHTEKPAKVVGTDPKTDLAVIEVDAKGIEDAQSRIATLGDSDRVKVGQLAIAIGNPYGLERTVTVGVVSALRRSIGITQYESYIQTDAAINPGNSGGPLINIYGEVIGINTAIVASGQGLGFAIPINLAKWVMDQILEHGKVVRGWLGVVIQDITPDIAEAIGVKEGVLVAQVVKGGPADKAGLQVGDIIVSLDGKKIDSVRDLQFTVMKTKPGTVVELTVIRNGKEKNIKVKIGELPEKVGSGQIEGGSEDLGISLRDLSPQEKASLGVEGVLVVGVVPGSLADLSGLRPGDVIMRVNYKEVKSVREFQNIIEALREAGKAKALLLVRRGENNVYVALRLR</sequence>
<keyword evidence="4" id="KW-0677">Repeat</keyword>
<accession>A0A497XSB8</accession>
<dbReference type="InterPro" id="IPR036034">
    <property type="entry name" value="PDZ_sf"/>
</dbReference>
<dbReference type="PROSITE" id="PS50106">
    <property type="entry name" value="PDZ"/>
    <property type="match status" value="2"/>
</dbReference>
<gene>
    <name evidence="12" type="ORF">BCF55_1288</name>
</gene>
<evidence type="ECO:0000313" key="13">
    <source>
        <dbReference type="Proteomes" id="UP000267841"/>
    </source>
</evidence>
<feature type="domain" description="PDZ" evidence="11">
    <location>
        <begin position="262"/>
        <end position="351"/>
    </location>
</feature>
<dbReference type="AlphaFoldDB" id="A0A497XSB8"/>
<dbReference type="PANTHER" id="PTHR43343">
    <property type="entry name" value="PEPTIDASE S12"/>
    <property type="match status" value="1"/>
</dbReference>
<dbReference type="GO" id="GO:0042597">
    <property type="term" value="C:periplasmic space"/>
    <property type="evidence" value="ECO:0007669"/>
    <property type="project" value="UniProtKB-SubCell"/>
</dbReference>
<feature type="binding site" evidence="9">
    <location>
        <position position="113"/>
    </location>
    <ligand>
        <name>substrate</name>
    </ligand>
</feature>
<comment type="subcellular location">
    <subcellularLocation>
        <location evidence="1">Periplasm</location>
    </subcellularLocation>
</comment>
<proteinExistence type="predicted"/>